<dbReference type="Pfam" id="PF03235">
    <property type="entry name" value="GmrSD_N"/>
    <property type="match status" value="1"/>
</dbReference>
<evidence type="ECO:0000313" key="4">
    <source>
        <dbReference type="Proteomes" id="UP000006860"/>
    </source>
</evidence>
<dbReference type="AlphaFoldDB" id="F0SJ52"/>
<dbReference type="eggNOG" id="COG2865">
    <property type="taxonomic scope" value="Bacteria"/>
</dbReference>
<dbReference type="InterPro" id="IPR007421">
    <property type="entry name" value="Schlafen_AlbA_2_dom"/>
</dbReference>
<name>F0SJ52_RUBBR</name>
<dbReference type="HOGENOM" id="CLU_021082_1_0_0"/>
<gene>
    <name evidence="3" type="ordered locus">Plabr_0973</name>
</gene>
<reference evidence="4" key="1">
    <citation type="submission" date="2011-02" db="EMBL/GenBank/DDBJ databases">
        <title>The complete genome of Planctomyces brasiliensis DSM 5305.</title>
        <authorList>
            <person name="Lucas S."/>
            <person name="Copeland A."/>
            <person name="Lapidus A."/>
            <person name="Bruce D."/>
            <person name="Goodwin L."/>
            <person name="Pitluck S."/>
            <person name="Kyrpides N."/>
            <person name="Mavromatis K."/>
            <person name="Pagani I."/>
            <person name="Ivanova N."/>
            <person name="Ovchinnikova G."/>
            <person name="Lu M."/>
            <person name="Detter J.C."/>
            <person name="Han C."/>
            <person name="Land M."/>
            <person name="Hauser L."/>
            <person name="Markowitz V."/>
            <person name="Cheng J.-F."/>
            <person name="Hugenholtz P."/>
            <person name="Woyke T."/>
            <person name="Wu D."/>
            <person name="Tindall B."/>
            <person name="Pomrenke H.G."/>
            <person name="Brambilla E."/>
            <person name="Klenk H.-P."/>
            <person name="Eisen J.A."/>
        </authorList>
    </citation>
    <scope>NUCLEOTIDE SEQUENCE [LARGE SCALE GENOMIC DNA]</scope>
    <source>
        <strain evidence="4">ATCC 49424 / DSM 5305 / JCM 21570 / NBRC 103401 / IFAM 1448</strain>
    </source>
</reference>
<dbReference type="eggNOG" id="COG1479">
    <property type="taxonomic scope" value="Bacteria"/>
</dbReference>
<dbReference type="Pfam" id="PF04326">
    <property type="entry name" value="SLFN_AlbA_2"/>
    <property type="match status" value="1"/>
</dbReference>
<feature type="domain" description="GmrSD restriction endonucleases N-terminal" evidence="1">
    <location>
        <begin position="14"/>
        <end position="231"/>
    </location>
</feature>
<dbReference type="PANTHER" id="PTHR37292:SF2">
    <property type="entry name" value="DUF262 DOMAIN-CONTAINING PROTEIN"/>
    <property type="match status" value="1"/>
</dbReference>
<dbReference type="InterPro" id="IPR038461">
    <property type="entry name" value="Schlafen_AlbA_2_dom_sf"/>
</dbReference>
<dbReference type="Gene3D" id="3.30.950.30">
    <property type="entry name" value="Schlafen, AAA domain"/>
    <property type="match status" value="1"/>
</dbReference>
<dbReference type="KEGG" id="pbs:Plabr_0973"/>
<protein>
    <recommendedName>
        <fullName evidence="5">DUF262 domain-containing protein</fullName>
    </recommendedName>
</protein>
<dbReference type="InterPro" id="IPR004919">
    <property type="entry name" value="GmrSD_N"/>
</dbReference>
<dbReference type="RefSeq" id="WP_013627332.1">
    <property type="nucleotide sequence ID" value="NC_015174.1"/>
</dbReference>
<dbReference type="EMBL" id="CP002546">
    <property type="protein sequence ID" value="ADY58594.1"/>
    <property type="molecule type" value="Genomic_DNA"/>
</dbReference>
<dbReference type="STRING" id="756272.Plabr_0973"/>
<dbReference type="PANTHER" id="PTHR37292">
    <property type="entry name" value="VNG6097C"/>
    <property type="match status" value="1"/>
</dbReference>
<dbReference type="eggNOG" id="COG3472">
    <property type="taxonomic scope" value="Bacteria"/>
</dbReference>
<organism evidence="3 4">
    <name type="scientific">Rubinisphaera brasiliensis (strain ATCC 49424 / DSM 5305 / JCM 21570 / IAM 15109 / NBRC 103401 / IFAM 1448)</name>
    <name type="common">Planctomyces brasiliensis</name>
    <dbReference type="NCBI Taxonomy" id="756272"/>
    <lineage>
        <taxon>Bacteria</taxon>
        <taxon>Pseudomonadati</taxon>
        <taxon>Planctomycetota</taxon>
        <taxon>Planctomycetia</taxon>
        <taxon>Planctomycetales</taxon>
        <taxon>Planctomycetaceae</taxon>
        <taxon>Rubinisphaera</taxon>
    </lineage>
</organism>
<proteinExistence type="predicted"/>
<accession>F0SJ52</accession>
<dbReference type="Proteomes" id="UP000006860">
    <property type="component" value="Chromosome"/>
</dbReference>
<evidence type="ECO:0000259" key="1">
    <source>
        <dbReference type="Pfam" id="PF03235"/>
    </source>
</evidence>
<keyword evidence="4" id="KW-1185">Reference proteome</keyword>
<sequence length="756" mass="86811">MSETLFKRVEYSMSKLMDDIEMGTIGLPDIQRPFVWKNAKVRDLFDSIYRGYPVGYFLFWQNAYDGSQKQIGSESKQKVPNLLIVDGQQRLTSLYAVVKGIPVVRENYEQEKIEIAFRPTDKTFEVADAAIRKNPEYIPNISVLWAKDADLFEIVGTYLDKLKQHREANDKTLEGDEIKVIQSAIQSVSGLLSYPFTALELSSSIDEEQVAEVFVRINSKGKVLNQSDFILTLMSVFWDEGRSKLEDFCRDSRKPSKGKASPFNYFIEPDPDQLLRVSIGYGFRRARLKYGYSLLRGKDLETEKYSEERRDEQFGVLKQAQQEVLNLQHWHDFLKTLQVAGFRGSHMISSQTAIIYCYTFYLIGKKVFNVDSFALSTLLARWFFMVSVTGRYTGSPESAMERDLADIRDFTTSDQFVQWMEKTINTEFTEDFWNITLPNRMDTSSATSPYQYAYYASLNLLHAKALFSNKKIADLLDPAHKAKKSAVERHHLFPKKHLKGMGITQTRITNQIANYALVEWDDNIAISGEPPEDYFPKYAERFTDAELSKMCHWHALPVNWEKMEYSEFLEARRKLMAKIIREGFEHIAEGASGKTIVEDDEFTAADLVAMGETTRVEFKSTLRLNLHTGENDKKMEHACLKTIAAFLNSHGGYLVVGINDDCEALGLENDGFPNEDKMNLHLVNLMKQRLGAEHLVHVDPRFESFTEKRVLIVKCKPSNLPVFLKDGNTEQFYVRTGAATSELKPSEVQAYMKQRF</sequence>
<evidence type="ECO:0000313" key="3">
    <source>
        <dbReference type="EMBL" id="ADY58594.1"/>
    </source>
</evidence>
<dbReference type="OrthoDB" id="9798761at2"/>
<evidence type="ECO:0000259" key="2">
    <source>
        <dbReference type="Pfam" id="PF04326"/>
    </source>
</evidence>
<feature type="domain" description="Schlafen AlbA-2" evidence="2">
    <location>
        <begin position="612"/>
        <end position="742"/>
    </location>
</feature>
<evidence type="ECO:0008006" key="5">
    <source>
        <dbReference type="Google" id="ProtNLM"/>
    </source>
</evidence>